<dbReference type="PANTHER" id="PTHR36362:SF1">
    <property type="entry name" value="DNA-DIRECTED RNA POLYMERASE SUBUNIT BETA"/>
    <property type="match status" value="1"/>
</dbReference>
<reference evidence="1" key="1">
    <citation type="journal article" date="2020" name="Nature">
        <title>Giant virus diversity and host interactions through global metagenomics.</title>
        <authorList>
            <person name="Schulz F."/>
            <person name="Roux S."/>
            <person name="Paez-Espino D."/>
            <person name="Jungbluth S."/>
            <person name="Walsh D.A."/>
            <person name="Denef V.J."/>
            <person name="McMahon K.D."/>
            <person name="Konstantinidis K.T."/>
            <person name="Eloe-Fadrosh E.A."/>
            <person name="Kyrpides N.C."/>
            <person name="Woyke T."/>
        </authorList>
    </citation>
    <scope>NUCLEOTIDE SEQUENCE</scope>
    <source>
        <strain evidence="1">GVMAG-M-3300024261-37</strain>
    </source>
</reference>
<dbReference type="EMBL" id="MN740232">
    <property type="protein sequence ID" value="QHT94842.1"/>
    <property type="molecule type" value="Genomic_DNA"/>
</dbReference>
<organism evidence="1">
    <name type="scientific">viral metagenome</name>
    <dbReference type="NCBI Taxonomy" id="1070528"/>
    <lineage>
        <taxon>unclassified sequences</taxon>
        <taxon>metagenomes</taxon>
        <taxon>organismal metagenomes</taxon>
    </lineage>
</organism>
<accession>A0A6C0IPC0</accession>
<sequence length="239" mass="28235">MDYSSYLNEFMDEIYDEFISENAGGMKAPDMFTLYAMLKDINPDVVIESGLWKGQCTKVIRGAVGEECKIICLEPRTLYGWQDDGNTDYYIGEKFIDFESLNLSEYKDDKVVAIFDDHINKVKRLFESKSKNVDWSIFCNNYPKNCGSHLTLEHIYKQDMRYINQYRNPDDLITKTKELIEEYKVYPNIFPGKIKTGEGIFDCESYFKEPVEDKDIIEKYKPLYEEKESYRWNTLVKLK</sequence>
<evidence type="ECO:0000313" key="1">
    <source>
        <dbReference type="EMBL" id="QHT94842.1"/>
    </source>
</evidence>
<name>A0A6C0IPC0_9ZZZZ</name>
<proteinExistence type="predicted"/>
<protein>
    <recommendedName>
        <fullName evidence="2">Methyltransferase</fullName>
    </recommendedName>
</protein>
<dbReference type="PANTHER" id="PTHR36362">
    <property type="entry name" value="DNA-DIRECTED RNA POLYMERASE SUBUNIT BETA"/>
    <property type="match status" value="1"/>
</dbReference>
<dbReference type="AlphaFoldDB" id="A0A6C0IPC0"/>
<evidence type="ECO:0008006" key="2">
    <source>
        <dbReference type="Google" id="ProtNLM"/>
    </source>
</evidence>